<evidence type="ECO:0000313" key="1">
    <source>
        <dbReference type="EMBL" id="BCT87085.1"/>
    </source>
</evidence>
<sequence>MSSMHQVSRNESERYPGRLLASRRALPTTQSTQEPTHTPLSVFNKPKEELGVKGVKDAIAKTKVYDMSYFERLFPTRVFKSVIHDEIRVREGEVKQVVNLMDDEFVKKIETTSHPYLHLGCLAICVIPHGRNLKGEVEFVLRDTRFLPGSKPLMSFGCKAEKMLSAFSVFPGYFVSTYDLFDGFTVELEVRAKGMEFEEGVRPLSIQIICVAKLCTQDFHHQYALQKVKKGAYQALLNSYLVQTEDQTEYLEVDDSERGRHRGDLAGIQVKSGQSESIEKLLVPPEVYETIGKQFPNSHGKYIPDGQNQIKHSGTPMCRGDLRH</sequence>
<accession>A0A811ATE3</accession>
<dbReference type="Pfam" id="PF01107">
    <property type="entry name" value="MP"/>
    <property type="match status" value="1"/>
</dbReference>
<dbReference type="EMBL" id="LC617945">
    <property type="protein sequence ID" value="BCT87085.1"/>
    <property type="molecule type" value="Genomic_RNA"/>
</dbReference>
<organism evidence="1">
    <name type="scientific">Grapevine virus B</name>
    <dbReference type="NCBI Taxonomy" id="35289"/>
    <lineage>
        <taxon>Viruses</taxon>
        <taxon>Riboviria</taxon>
        <taxon>Orthornavirae</taxon>
        <taxon>Kitrinoviricota</taxon>
        <taxon>Alsuviricetes</taxon>
        <taxon>Tymovirales</taxon>
        <taxon>Betaflexiviridae</taxon>
        <taxon>Trivirinae</taxon>
        <taxon>Vitivirus</taxon>
        <taxon>Vitivirus betavitis</taxon>
    </lineage>
</organism>
<protein>
    <submittedName>
        <fullName evidence="1">Movement protein</fullName>
    </submittedName>
</protein>
<name>A0A811ATE3_9VIRU</name>
<dbReference type="InterPro" id="IPR028919">
    <property type="entry name" value="Viral_movement"/>
</dbReference>
<reference evidence="1" key="1">
    <citation type="submission" date="2021-03" db="EMBL/GenBank/DDBJ databases">
        <title>Virome analysis of genetic resources of grapevine.</title>
        <authorList>
            <person name="Chiaki Y."/>
            <person name="Ito T."/>
        </authorList>
    </citation>
    <scope>NUCLEOTIDE SEQUENCE</scope>
    <source>
        <strain evidence="1">G2</strain>
    </source>
</reference>
<proteinExistence type="predicted"/>